<evidence type="ECO:0000256" key="1">
    <source>
        <dbReference type="SAM" id="MobiDB-lite"/>
    </source>
</evidence>
<feature type="region of interest" description="Disordered" evidence="1">
    <location>
        <begin position="315"/>
        <end position="336"/>
    </location>
</feature>
<evidence type="ECO:0000313" key="3">
    <source>
        <dbReference type="Proteomes" id="UP000322362"/>
    </source>
</evidence>
<reference evidence="2 3" key="1">
    <citation type="submission" date="2019-08" db="EMBL/GenBank/DDBJ databases">
        <title>Phlebobacter frassis gen. nov. sp. nov., a new member of family Sphingobacteriaceae isolated from sand fly rearing media.</title>
        <authorList>
            <person name="Kakumanu M.L."/>
            <person name="Marayati B.F."/>
            <person name="Wada-Katsumata A."/>
            <person name="Wasserberg G."/>
            <person name="Schal C."/>
            <person name="Apperson C.S."/>
            <person name="Ponnusamy L."/>
        </authorList>
    </citation>
    <scope>NUCLEOTIDE SEQUENCE [LARGE SCALE GENOMIC DNA]</scope>
    <source>
        <strain evidence="2 3">SSI9</strain>
    </source>
</reference>
<accession>A0A5D4H9Z6</accession>
<protein>
    <submittedName>
        <fullName evidence="2">Uncharacterized protein</fullName>
    </submittedName>
</protein>
<evidence type="ECO:0000313" key="2">
    <source>
        <dbReference type="EMBL" id="TYR37458.1"/>
    </source>
</evidence>
<gene>
    <name evidence="2" type="ORF">FXV77_05490</name>
</gene>
<feature type="compositionally biased region" description="Basic residues" evidence="1">
    <location>
        <begin position="323"/>
        <end position="336"/>
    </location>
</feature>
<comment type="caution">
    <text evidence="2">The sequence shown here is derived from an EMBL/GenBank/DDBJ whole genome shotgun (WGS) entry which is preliminary data.</text>
</comment>
<dbReference type="EMBL" id="VTAV01000002">
    <property type="protein sequence ID" value="TYR37458.1"/>
    <property type="molecule type" value="Genomic_DNA"/>
</dbReference>
<sequence>METVDWKYCIDVKFDRPSVKPSGIKMYFSDFKIAVERMMTFGEIFDRDDTLFDRLAKNLSIVEMKLLSIKDGSVEMESRLEQNGFAERTPGLYYHFPKGITDFEKKSELSFAGYKGYDKRNAFVQTSYPDSNSTSYHDILAHQKMLEKQEQERKKNQYYAAIITKNFFKTAFPHRLEFYPEPFSEVYIHPDPNITLGKLLEIDFNQLDINVAYEAELQDVITDARIIGYYSFDKATLKSYRHPHGDRDIKTPGIYLDVSLDRDNKESLEFPNKVLEPLDQYKRIFKVGEYDELGVKAEKVAELLSFLSDTKQTNKLMNSDPQKKKRASLKNKFRKI</sequence>
<proteinExistence type="predicted"/>
<keyword evidence="3" id="KW-1185">Reference proteome</keyword>
<dbReference type="RefSeq" id="WP_148918199.1">
    <property type="nucleotide sequence ID" value="NZ_VTAV01000002.1"/>
</dbReference>
<organism evidence="2 3">
    <name type="scientific">Sphingobacterium phlebotomi</name>
    <dbReference type="NCBI Taxonomy" id="2605433"/>
    <lineage>
        <taxon>Bacteria</taxon>
        <taxon>Pseudomonadati</taxon>
        <taxon>Bacteroidota</taxon>
        <taxon>Sphingobacteriia</taxon>
        <taxon>Sphingobacteriales</taxon>
        <taxon>Sphingobacteriaceae</taxon>
        <taxon>Sphingobacterium</taxon>
    </lineage>
</organism>
<dbReference type="Proteomes" id="UP000322362">
    <property type="component" value="Unassembled WGS sequence"/>
</dbReference>
<dbReference type="AlphaFoldDB" id="A0A5D4H9Z6"/>
<name>A0A5D4H9Z6_9SPHI</name>